<proteinExistence type="predicted"/>
<name>A0ACC2IHB5_9PLEO</name>
<protein>
    <submittedName>
        <fullName evidence="1">Uncharacterized protein</fullName>
    </submittedName>
</protein>
<evidence type="ECO:0000313" key="1">
    <source>
        <dbReference type="EMBL" id="KAJ8114565.1"/>
    </source>
</evidence>
<organism evidence="1 2">
    <name type="scientific">Boeremia exigua</name>
    <dbReference type="NCBI Taxonomy" id="749465"/>
    <lineage>
        <taxon>Eukaryota</taxon>
        <taxon>Fungi</taxon>
        <taxon>Dikarya</taxon>
        <taxon>Ascomycota</taxon>
        <taxon>Pezizomycotina</taxon>
        <taxon>Dothideomycetes</taxon>
        <taxon>Pleosporomycetidae</taxon>
        <taxon>Pleosporales</taxon>
        <taxon>Pleosporineae</taxon>
        <taxon>Didymellaceae</taxon>
        <taxon>Boeremia</taxon>
    </lineage>
</organism>
<keyword evidence="2" id="KW-1185">Reference proteome</keyword>
<sequence length="215" mass="22330">MKLIVPTLALVTAVAALPQTASTRPPSFNITDVVSGGTGCPQGSIDVRWTDDAVLPIYFGKEFTAAVGPKVEIAESRKFCQLNLQLEYSAGYSFAVYNAQYAGYAQLDGGVTGTVRSNYYFSGEADQASSSFTLSGPTKAKFKEQDAVGVAVWSPCSGSALFNVQASVALTPLGGPANGVLGITKESGQLSSNLPLRFFSGGQIALLAAVKIAVT</sequence>
<accession>A0ACC2IHB5</accession>
<gene>
    <name evidence="1" type="ORF">OPT61_g3574</name>
</gene>
<dbReference type="Proteomes" id="UP001153331">
    <property type="component" value="Unassembled WGS sequence"/>
</dbReference>
<reference evidence="1" key="1">
    <citation type="submission" date="2022-11" db="EMBL/GenBank/DDBJ databases">
        <title>Genome Sequence of Boeremia exigua.</title>
        <authorList>
            <person name="Buettner E."/>
        </authorList>
    </citation>
    <scope>NUCLEOTIDE SEQUENCE</scope>
    <source>
        <strain evidence="1">CU02</strain>
    </source>
</reference>
<evidence type="ECO:0000313" key="2">
    <source>
        <dbReference type="Proteomes" id="UP001153331"/>
    </source>
</evidence>
<comment type="caution">
    <text evidence="1">The sequence shown here is derived from an EMBL/GenBank/DDBJ whole genome shotgun (WGS) entry which is preliminary data.</text>
</comment>
<dbReference type="EMBL" id="JAPHNI010000186">
    <property type="protein sequence ID" value="KAJ8114565.1"/>
    <property type="molecule type" value="Genomic_DNA"/>
</dbReference>